<dbReference type="PROSITE" id="PS51192">
    <property type="entry name" value="HELICASE_ATP_BIND_1"/>
    <property type="match status" value="1"/>
</dbReference>
<dbReference type="AlphaFoldDB" id="D7M185"/>
<keyword evidence="1" id="KW-0547">Nucleotide-binding</keyword>
<dbReference type="eggNOG" id="KOG4150">
    <property type="taxonomic scope" value="Eukaryota"/>
</dbReference>
<feature type="region of interest" description="Disordered" evidence="3">
    <location>
        <begin position="538"/>
        <end position="566"/>
    </location>
</feature>
<dbReference type="SUPFAM" id="SSF54236">
    <property type="entry name" value="Ubiquitin-like"/>
    <property type="match status" value="1"/>
</dbReference>
<feature type="domain" description="Helicase C-terminal" evidence="6">
    <location>
        <begin position="571"/>
        <end position="737"/>
    </location>
</feature>
<sequence length="1067" mass="117543">MENERRSGGGDTVAIFVRSCNGESTTVQVPSDGTIRDIKKALKSSFPPASSSPSYHLWFKGEKLKLSTRVAEITINAGDILGLVPFIKKERPHTPKPDLSKPSLSSRTSNSPYSEKIGEYSNLKDENAKTAEDDCVGEKRKRDEEACPYGFFNDDLESECKDAFKGQNKEKLAEVLKSRNCLTSPRSTKCLMSWDSSSSLCSCPDWESLSRLALSGVRVGIQDVKNLSVICPKVITDDFEAVNYENAIVIADYPERDEKPGRKKTPLAKVFSAMKKRETSFKSDFWDSIKSLLNKNTGESGIAISLEGMLKFASEGRAVGGNEARQAGKGSCPTSGSRKSQTLCRETNSLLPSEMVEHLRNGIGSKGQVVHVEVINARKSAYVEMSDKLSETTKSALKRIGLNTLYSHQAEAISAALSGKNVSVATMTSSGKSLCYNVPVFEELCKDTNSCALYLFPTKALAQDQLRALSDLIKGFEASIQMGVYDGDTPYKDRTRLRSNARLELANLSELELVVKDGSPSSEKLFVLWNPSAPPAIKPEESSKVVSSSEAAADKPSGATAADTPSGPASEVSHLFAEMVQHGLRCIVFCPSRKLCELVLCLTREILAETAPHLVEAITSYRGGYIAEDRRKIESDLFGGKLCGIAATNALELGIDVGHIDVTLHLGFPGSIASLWQQAGRSGRRQKPSLAVYVAFLGPLDQYYMSFPDKLFGSSIECCHIDSQNKHVLSQHLACAALEHPLSLQYDEQHFGSGISGALAELRKEGFLSFDPSRDSSSRIWNYIGREKKPTKIVSIRAIETVRYRVMEKKSKDLLDEIEESKAFFHVYEGAIYMNQGRNYLGTSLDIKEKVALCELVDVDYYTRTRDYTDIKVTGGDTAYEKNQSNKPTPQSHACRVTTKWFGFLRIRRKNNEVIDDVELSLPSYTYESQAVWIHVPMSVKLAVETAKLPFRAGLHAACHALVNVVPVKVTCNYSDIAPECPNPQEQRYFPARILLYDRHPGGTGISAKIRPFFTELLKDAGELLKSCGKCPAETGCPKCVQTFGCRGYNELLHKKAAIMIIQDIKA</sequence>
<dbReference type="SUPFAM" id="SSF52540">
    <property type="entry name" value="P-loop containing nucleoside triphosphate hydrolases"/>
    <property type="match status" value="1"/>
</dbReference>
<dbReference type="InterPro" id="IPR014001">
    <property type="entry name" value="Helicase_ATP-bd"/>
</dbReference>
<dbReference type="Gene3D" id="3.10.20.90">
    <property type="entry name" value="Phosphatidylinositol 3-kinase Catalytic Subunit, Chain A, domain 1"/>
    <property type="match status" value="1"/>
</dbReference>
<protein>
    <submittedName>
        <fullName evidence="7">Predicted protein</fullName>
    </submittedName>
</protein>
<evidence type="ECO:0000259" key="4">
    <source>
        <dbReference type="PROSITE" id="PS50053"/>
    </source>
</evidence>
<dbReference type="GO" id="GO:0005634">
    <property type="term" value="C:nucleus"/>
    <property type="evidence" value="ECO:0007669"/>
    <property type="project" value="TreeGrafter"/>
</dbReference>
<dbReference type="Pfam" id="PF09369">
    <property type="entry name" value="MZB"/>
    <property type="match status" value="1"/>
</dbReference>
<dbReference type="FunFam" id="3.40.50.300:FF:001137">
    <property type="entry name" value="DEAD/DEAH box helicase"/>
    <property type="match status" value="1"/>
</dbReference>
<evidence type="ECO:0000256" key="3">
    <source>
        <dbReference type="SAM" id="MobiDB-lite"/>
    </source>
</evidence>
<dbReference type="Pfam" id="PF22982">
    <property type="entry name" value="WHD_HRQ1"/>
    <property type="match status" value="1"/>
</dbReference>
<name>D7M185_ARALL</name>
<evidence type="ECO:0000313" key="7">
    <source>
        <dbReference type="EMBL" id="EFH49599.1"/>
    </source>
</evidence>
<dbReference type="PROSITE" id="PS51194">
    <property type="entry name" value="HELICASE_CTER"/>
    <property type="match status" value="1"/>
</dbReference>
<organism evidence="8">
    <name type="scientific">Arabidopsis lyrata subsp. lyrata</name>
    <name type="common">Lyre-leaved rock-cress</name>
    <dbReference type="NCBI Taxonomy" id="81972"/>
    <lineage>
        <taxon>Eukaryota</taxon>
        <taxon>Viridiplantae</taxon>
        <taxon>Streptophyta</taxon>
        <taxon>Embryophyta</taxon>
        <taxon>Tracheophyta</taxon>
        <taxon>Spermatophyta</taxon>
        <taxon>Magnoliopsida</taxon>
        <taxon>eudicotyledons</taxon>
        <taxon>Gunneridae</taxon>
        <taxon>Pentapetalae</taxon>
        <taxon>rosids</taxon>
        <taxon>malvids</taxon>
        <taxon>Brassicales</taxon>
        <taxon>Brassicaceae</taxon>
        <taxon>Camelineae</taxon>
        <taxon>Arabidopsis</taxon>
    </lineage>
</organism>
<dbReference type="CDD" id="cd18797">
    <property type="entry name" value="SF2_C_Hrq"/>
    <property type="match status" value="1"/>
</dbReference>
<dbReference type="PANTHER" id="PTHR47957">
    <property type="entry name" value="ATP-DEPENDENT HELICASE HRQ1"/>
    <property type="match status" value="1"/>
</dbReference>
<dbReference type="SMART" id="SM00490">
    <property type="entry name" value="HELICc"/>
    <property type="match status" value="1"/>
</dbReference>
<dbReference type="Gramene" id="Al_scaffold_0006_735">
    <property type="protein sequence ID" value="Al_scaffold_0006_735"/>
    <property type="gene ID" value="Al_scaffold_0006_735"/>
</dbReference>
<feature type="domain" description="Ubiquitin-like" evidence="4">
    <location>
        <begin position="13"/>
        <end position="84"/>
    </location>
</feature>
<gene>
    <name evidence="7" type="ORF">ARALYDRAFT_660670</name>
</gene>
<dbReference type="PROSITE" id="PS50053">
    <property type="entry name" value="UBIQUITIN_2"/>
    <property type="match status" value="1"/>
</dbReference>
<proteinExistence type="predicted"/>
<dbReference type="PANTHER" id="PTHR47957:SF3">
    <property type="entry name" value="ATP-DEPENDENT HELICASE HRQ1"/>
    <property type="match status" value="1"/>
</dbReference>
<reference evidence="8" key="1">
    <citation type="journal article" date="2011" name="Nat. Genet.">
        <title>The Arabidopsis lyrata genome sequence and the basis of rapid genome size change.</title>
        <authorList>
            <person name="Hu T.T."/>
            <person name="Pattyn P."/>
            <person name="Bakker E.G."/>
            <person name="Cao J."/>
            <person name="Cheng J.-F."/>
            <person name="Clark R.M."/>
            <person name="Fahlgren N."/>
            <person name="Fawcett J.A."/>
            <person name="Grimwood J."/>
            <person name="Gundlach H."/>
            <person name="Haberer G."/>
            <person name="Hollister J.D."/>
            <person name="Ossowski S."/>
            <person name="Ottilar R.P."/>
            <person name="Salamov A.A."/>
            <person name="Schneeberger K."/>
            <person name="Spannagl M."/>
            <person name="Wang X."/>
            <person name="Yang L."/>
            <person name="Nasrallah M.E."/>
            <person name="Bergelson J."/>
            <person name="Carrington J.C."/>
            <person name="Gaut B.S."/>
            <person name="Schmutz J."/>
            <person name="Mayer K.F.X."/>
            <person name="Van de Peer Y."/>
            <person name="Grigoriev I.V."/>
            <person name="Nordborg M."/>
            <person name="Weigel D."/>
            <person name="Guo Y.-L."/>
        </authorList>
    </citation>
    <scope>NUCLEOTIDE SEQUENCE [LARGE SCALE GENOMIC DNA]</scope>
    <source>
        <strain evidence="8">cv. MN47</strain>
    </source>
</reference>
<dbReference type="STRING" id="81972.D7M185"/>
<dbReference type="GO" id="GO:0006289">
    <property type="term" value="P:nucleotide-excision repair"/>
    <property type="evidence" value="ECO:0007669"/>
    <property type="project" value="TreeGrafter"/>
</dbReference>
<feature type="region of interest" description="Disordered" evidence="3">
    <location>
        <begin position="92"/>
        <end position="123"/>
    </location>
</feature>
<evidence type="ECO:0000313" key="8">
    <source>
        <dbReference type="Proteomes" id="UP000008694"/>
    </source>
</evidence>
<evidence type="ECO:0000259" key="5">
    <source>
        <dbReference type="PROSITE" id="PS51192"/>
    </source>
</evidence>
<evidence type="ECO:0000256" key="2">
    <source>
        <dbReference type="ARBA" id="ARBA00022840"/>
    </source>
</evidence>
<dbReference type="InterPro" id="IPR001650">
    <property type="entry name" value="Helicase_C-like"/>
</dbReference>
<dbReference type="Proteomes" id="UP000008694">
    <property type="component" value="Unassembled WGS sequence"/>
</dbReference>
<dbReference type="GO" id="GO:0043138">
    <property type="term" value="F:3'-5' DNA helicase activity"/>
    <property type="evidence" value="ECO:0007669"/>
    <property type="project" value="TreeGrafter"/>
</dbReference>
<feature type="compositionally biased region" description="Polar residues" evidence="3">
    <location>
        <begin position="332"/>
        <end position="343"/>
    </location>
</feature>
<dbReference type="Gene3D" id="3.40.50.300">
    <property type="entry name" value="P-loop containing nucleotide triphosphate hydrolases"/>
    <property type="match status" value="2"/>
</dbReference>
<dbReference type="Pfam" id="PF00271">
    <property type="entry name" value="Helicase_C"/>
    <property type="match status" value="1"/>
</dbReference>
<dbReference type="EMBL" id="GL348718">
    <property type="protein sequence ID" value="EFH49599.1"/>
    <property type="molecule type" value="Genomic_DNA"/>
</dbReference>
<dbReference type="Pfam" id="PF00270">
    <property type="entry name" value="DEAD"/>
    <property type="match status" value="1"/>
</dbReference>
<dbReference type="InterPro" id="IPR027417">
    <property type="entry name" value="P-loop_NTPase"/>
</dbReference>
<keyword evidence="8" id="KW-1185">Reference proteome</keyword>
<dbReference type="GO" id="GO:0003676">
    <property type="term" value="F:nucleic acid binding"/>
    <property type="evidence" value="ECO:0007669"/>
    <property type="project" value="InterPro"/>
</dbReference>
<dbReference type="GO" id="GO:0005524">
    <property type="term" value="F:ATP binding"/>
    <property type="evidence" value="ECO:0007669"/>
    <property type="project" value="UniProtKB-KW"/>
</dbReference>
<accession>D7M185</accession>
<evidence type="ECO:0000259" key="6">
    <source>
        <dbReference type="PROSITE" id="PS51194"/>
    </source>
</evidence>
<feature type="domain" description="Helicase ATP-binding" evidence="5">
    <location>
        <begin position="413"/>
        <end position="517"/>
    </location>
</feature>
<feature type="region of interest" description="Disordered" evidence="3">
    <location>
        <begin position="321"/>
        <end position="343"/>
    </location>
</feature>
<dbReference type="InterPro" id="IPR018973">
    <property type="entry name" value="MZB"/>
</dbReference>
<dbReference type="InterPro" id="IPR055227">
    <property type="entry name" value="HRQ1_WHD"/>
</dbReference>
<dbReference type="InterPro" id="IPR000626">
    <property type="entry name" value="Ubiquitin-like_dom"/>
</dbReference>
<dbReference type="InterPro" id="IPR011545">
    <property type="entry name" value="DEAD/DEAH_box_helicase_dom"/>
</dbReference>
<dbReference type="HOGENOM" id="CLU_000809_3_1_1"/>
<dbReference type="GO" id="GO:0036297">
    <property type="term" value="P:interstrand cross-link repair"/>
    <property type="evidence" value="ECO:0007669"/>
    <property type="project" value="EnsemblPlants"/>
</dbReference>
<dbReference type="InterPro" id="IPR029071">
    <property type="entry name" value="Ubiquitin-like_domsf"/>
</dbReference>
<evidence type="ECO:0000256" key="1">
    <source>
        <dbReference type="ARBA" id="ARBA00022741"/>
    </source>
</evidence>
<keyword evidence="2" id="KW-0067">ATP-binding</keyword>